<evidence type="ECO:0000313" key="1">
    <source>
        <dbReference type="EMBL" id="KAF6197420.1"/>
    </source>
</evidence>
<gene>
    <name evidence="1" type="ORF">GE061_020217</name>
</gene>
<dbReference type="AlphaFoldDB" id="A0A8S9WI72"/>
<name>A0A8S9WI72_APOLU</name>
<reference evidence="1" key="1">
    <citation type="journal article" date="2021" name="Mol. Ecol. Resour.">
        <title>Apolygus lucorum genome provides insights into omnivorousness and mesophyll feeding.</title>
        <authorList>
            <person name="Liu Y."/>
            <person name="Liu H."/>
            <person name="Wang H."/>
            <person name="Huang T."/>
            <person name="Liu B."/>
            <person name="Yang B."/>
            <person name="Yin L."/>
            <person name="Li B."/>
            <person name="Zhang Y."/>
            <person name="Zhang S."/>
            <person name="Jiang F."/>
            <person name="Zhang X."/>
            <person name="Ren Y."/>
            <person name="Wang B."/>
            <person name="Wang S."/>
            <person name="Lu Y."/>
            <person name="Wu K."/>
            <person name="Fan W."/>
            <person name="Wang G."/>
        </authorList>
    </citation>
    <scope>NUCLEOTIDE SEQUENCE</scope>
    <source>
        <strain evidence="1">12Hb</strain>
    </source>
</reference>
<dbReference type="OrthoDB" id="6643592at2759"/>
<evidence type="ECO:0000313" key="2">
    <source>
        <dbReference type="Proteomes" id="UP000466442"/>
    </source>
</evidence>
<keyword evidence="2" id="KW-1185">Reference proteome</keyword>
<dbReference type="Proteomes" id="UP000466442">
    <property type="component" value="Unassembled WGS sequence"/>
</dbReference>
<organism evidence="1 2">
    <name type="scientific">Apolygus lucorum</name>
    <name type="common">Small green plant bug</name>
    <name type="synonym">Lygocoris lucorum</name>
    <dbReference type="NCBI Taxonomy" id="248454"/>
    <lineage>
        <taxon>Eukaryota</taxon>
        <taxon>Metazoa</taxon>
        <taxon>Ecdysozoa</taxon>
        <taxon>Arthropoda</taxon>
        <taxon>Hexapoda</taxon>
        <taxon>Insecta</taxon>
        <taxon>Pterygota</taxon>
        <taxon>Neoptera</taxon>
        <taxon>Paraneoptera</taxon>
        <taxon>Hemiptera</taxon>
        <taxon>Heteroptera</taxon>
        <taxon>Panheteroptera</taxon>
        <taxon>Cimicomorpha</taxon>
        <taxon>Miridae</taxon>
        <taxon>Mirini</taxon>
        <taxon>Apolygus</taxon>
    </lineage>
</organism>
<sequence>MESLMLTSTFVIDKVKNLQLVVGLSDLTTPLIVIRPQRSPPFYICIADWELLSRQLPQIERKADNTFLHGSYMSATTTPQQHLILAYHPNWLDRLLHTEPHSITLNAKPTSNLVSLISTIDAVLEKMKDLTSGGGGGTLPYYQERSSTTPIIDLGFYEETPSV</sequence>
<accession>A0A8S9WI72</accession>
<proteinExistence type="predicted"/>
<protein>
    <submittedName>
        <fullName evidence="1">Uncharacterized protein</fullName>
    </submittedName>
</protein>
<comment type="caution">
    <text evidence="1">The sequence shown here is derived from an EMBL/GenBank/DDBJ whole genome shotgun (WGS) entry which is preliminary data.</text>
</comment>
<dbReference type="EMBL" id="WIXP02000060">
    <property type="protein sequence ID" value="KAF6197420.1"/>
    <property type="molecule type" value="Genomic_DNA"/>
</dbReference>